<accession>A0A060QBG3</accession>
<evidence type="ECO:0000256" key="1">
    <source>
        <dbReference type="ARBA" id="ARBA00009437"/>
    </source>
</evidence>
<dbReference type="GO" id="GO:0003677">
    <property type="term" value="F:DNA binding"/>
    <property type="evidence" value="ECO:0007669"/>
    <property type="project" value="UniProtKB-KW"/>
</dbReference>
<keyword evidence="4" id="KW-0804">Transcription</keyword>
<comment type="caution">
    <text evidence="6">The sequence shown here is derived from an EMBL/GenBank/DDBJ whole genome shotgun (WGS) entry which is preliminary data.</text>
</comment>
<dbReference type="PANTHER" id="PTHR30419">
    <property type="entry name" value="HTH-TYPE TRANSCRIPTIONAL REGULATOR YBHD"/>
    <property type="match status" value="1"/>
</dbReference>
<proteinExistence type="inferred from homology"/>
<evidence type="ECO:0000259" key="5">
    <source>
        <dbReference type="PROSITE" id="PS50931"/>
    </source>
</evidence>
<dbReference type="GO" id="GO:0005829">
    <property type="term" value="C:cytosol"/>
    <property type="evidence" value="ECO:0007669"/>
    <property type="project" value="TreeGrafter"/>
</dbReference>
<dbReference type="RefSeq" id="WP_023978390.1">
    <property type="nucleotide sequence ID" value="NZ_CBLX010000003.1"/>
</dbReference>
<comment type="similarity">
    <text evidence="1">Belongs to the LysR transcriptional regulatory family.</text>
</comment>
<dbReference type="Pfam" id="PF00126">
    <property type="entry name" value="HTH_1"/>
    <property type="match status" value="1"/>
</dbReference>
<keyword evidence="3" id="KW-0238">DNA-binding</keyword>
<dbReference type="InterPro" id="IPR036390">
    <property type="entry name" value="WH_DNA-bd_sf"/>
</dbReference>
<name>A0A060QBG3_9PROT</name>
<sequence>MPANLDQYLKLRHLRVVTEIFNTGHISVASANLGLTPPAISKACAEIEAIIGHKLFDRTRSGMVPTDLCHLLVRSSGIITAELRKLSAEIQDNLFNTPQSLTIGYQSPSLSAIAMHAAGVLRQQIPALRLKIMQIDRASLLDGLQQDRYDIGFIALHQIENFPALSSQILLNERCFAVSLEGTMSLSEVLDNWADFRLRNWVLPIPGFAIRDRFESLLASRNLYSPANVIELNSAYDARPLIVACNAMTIATNTMLSNAGVTLPSFSRGPTDDDILLASGVVWRAHSPNLGIIDRFRKIVEAWANPIPPG</sequence>
<evidence type="ECO:0000256" key="3">
    <source>
        <dbReference type="ARBA" id="ARBA00023125"/>
    </source>
</evidence>
<protein>
    <submittedName>
        <fullName evidence="6">Galactose-binding protein regulator</fullName>
    </submittedName>
</protein>
<dbReference type="InterPro" id="IPR000847">
    <property type="entry name" value="LysR_HTH_N"/>
</dbReference>
<reference evidence="6 7" key="1">
    <citation type="journal article" date="2014" name="Genome Biol. Evol.">
        <title>Acetic acid bacteria genomes reveal functional traits for adaptation to life in insect guts.</title>
        <authorList>
            <person name="Chouaia B."/>
            <person name="Gaiarsa S."/>
            <person name="Crotti E."/>
            <person name="Comandatore F."/>
            <person name="Degli Esposti M."/>
            <person name="Ricci I."/>
            <person name="Alma A."/>
            <person name="Favia G."/>
            <person name="Bandi C."/>
            <person name="Daffonchio D."/>
        </authorList>
    </citation>
    <scope>NUCLEOTIDE SEQUENCE [LARGE SCALE GENOMIC DNA]</scope>
    <source>
        <strain evidence="6 7">SF2.1</strain>
    </source>
</reference>
<dbReference type="SUPFAM" id="SSF46785">
    <property type="entry name" value="Winged helix' DNA-binding domain"/>
    <property type="match status" value="1"/>
</dbReference>
<evidence type="ECO:0000313" key="7">
    <source>
        <dbReference type="Proteomes" id="UP000027583"/>
    </source>
</evidence>
<dbReference type="InterPro" id="IPR050950">
    <property type="entry name" value="HTH-type_LysR_regulators"/>
</dbReference>
<dbReference type="InterPro" id="IPR005119">
    <property type="entry name" value="LysR_subst-bd"/>
</dbReference>
<dbReference type="AlphaFoldDB" id="A0A060QBG3"/>
<evidence type="ECO:0000256" key="2">
    <source>
        <dbReference type="ARBA" id="ARBA00023015"/>
    </source>
</evidence>
<dbReference type="InterPro" id="IPR036388">
    <property type="entry name" value="WH-like_DNA-bd_sf"/>
</dbReference>
<dbReference type="Pfam" id="PF03466">
    <property type="entry name" value="LysR_substrate"/>
    <property type="match status" value="1"/>
</dbReference>
<evidence type="ECO:0000256" key="4">
    <source>
        <dbReference type="ARBA" id="ARBA00023163"/>
    </source>
</evidence>
<dbReference type="Gene3D" id="3.40.190.290">
    <property type="match status" value="1"/>
</dbReference>
<dbReference type="PROSITE" id="PS50931">
    <property type="entry name" value="HTH_LYSR"/>
    <property type="match status" value="1"/>
</dbReference>
<dbReference type="EMBL" id="CBLX010000003">
    <property type="protein sequence ID" value="CDG38215.1"/>
    <property type="molecule type" value="Genomic_DNA"/>
</dbReference>
<keyword evidence="2" id="KW-0805">Transcription regulation</keyword>
<feature type="domain" description="HTH lysR-type" evidence="5">
    <location>
        <begin position="9"/>
        <end position="66"/>
    </location>
</feature>
<reference evidence="6 7" key="2">
    <citation type="journal article" date="2014" name="PLoS ONE">
        <title>Evolution of mitochondria reconstructed from the energy metabolism of living bacteria.</title>
        <authorList>
            <person name="Degli Esposti M."/>
            <person name="Chouaia B."/>
            <person name="Comandatore F."/>
            <person name="Crotti E."/>
            <person name="Sassera D."/>
            <person name="Lievens P.M."/>
            <person name="Daffonchio D."/>
            <person name="Bandi C."/>
        </authorList>
    </citation>
    <scope>NUCLEOTIDE SEQUENCE [LARGE SCALE GENOMIC DNA]</scope>
    <source>
        <strain evidence="6 7">SF2.1</strain>
    </source>
</reference>
<dbReference type="SUPFAM" id="SSF53850">
    <property type="entry name" value="Periplasmic binding protein-like II"/>
    <property type="match status" value="1"/>
</dbReference>
<dbReference type="GO" id="GO:0003700">
    <property type="term" value="F:DNA-binding transcription factor activity"/>
    <property type="evidence" value="ECO:0007669"/>
    <property type="project" value="InterPro"/>
</dbReference>
<gene>
    <name evidence="6" type="ORF">ASAP_0170</name>
</gene>
<dbReference type="eggNOG" id="COG0583">
    <property type="taxonomic scope" value="Bacteria"/>
</dbReference>
<evidence type="ECO:0000313" key="6">
    <source>
        <dbReference type="EMBL" id="CDG38215.1"/>
    </source>
</evidence>
<dbReference type="Gene3D" id="1.10.10.10">
    <property type="entry name" value="Winged helix-like DNA-binding domain superfamily/Winged helix DNA-binding domain"/>
    <property type="match status" value="1"/>
</dbReference>
<dbReference type="PANTHER" id="PTHR30419:SF8">
    <property type="entry name" value="NITROGEN ASSIMILATION TRANSCRIPTIONAL ACTIVATOR-RELATED"/>
    <property type="match status" value="1"/>
</dbReference>
<dbReference type="Proteomes" id="UP000027583">
    <property type="component" value="Unassembled WGS sequence"/>
</dbReference>
<organism evidence="6 7">
    <name type="scientific">Asaia bogorensis</name>
    <dbReference type="NCBI Taxonomy" id="91915"/>
    <lineage>
        <taxon>Bacteria</taxon>
        <taxon>Pseudomonadati</taxon>
        <taxon>Pseudomonadota</taxon>
        <taxon>Alphaproteobacteria</taxon>
        <taxon>Acetobacterales</taxon>
        <taxon>Acetobacteraceae</taxon>
        <taxon>Asaia</taxon>
    </lineage>
</organism>